<dbReference type="PROSITE" id="PS51257">
    <property type="entry name" value="PROKAR_LIPOPROTEIN"/>
    <property type="match status" value="1"/>
</dbReference>
<accession>A0A643F521</accession>
<protein>
    <recommendedName>
        <fullName evidence="3">Lipoprotein</fullName>
    </recommendedName>
</protein>
<feature type="signal peptide" evidence="1">
    <location>
        <begin position="1"/>
        <end position="19"/>
    </location>
</feature>
<dbReference type="EMBL" id="VZPE01000001">
    <property type="protein sequence ID" value="KAB0573375.1"/>
    <property type="molecule type" value="Genomic_DNA"/>
</dbReference>
<keyword evidence="1" id="KW-0732">Signal</keyword>
<organism evidence="2">
    <name type="scientific">Brucella pituitosa</name>
    <dbReference type="NCBI Taxonomy" id="571256"/>
    <lineage>
        <taxon>Bacteria</taxon>
        <taxon>Pseudomonadati</taxon>
        <taxon>Pseudomonadota</taxon>
        <taxon>Alphaproteobacteria</taxon>
        <taxon>Hyphomicrobiales</taxon>
        <taxon>Brucellaceae</taxon>
        <taxon>Brucella/Ochrobactrum group</taxon>
        <taxon>Brucella</taxon>
    </lineage>
</organism>
<feature type="chain" id="PRO_5024893861" description="Lipoprotein" evidence="1">
    <location>
        <begin position="20"/>
        <end position="132"/>
    </location>
</feature>
<evidence type="ECO:0000256" key="1">
    <source>
        <dbReference type="SAM" id="SignalP"/>
    </source>
</evidence>
<sequence length="132" mass="13977">MKKYLLISALFALSGCVSSNESVPGPSGKAIQEVKCSSSPNACFKKANAICKGPYQVMDSSSNAGGLVADIIPGPVTWYRMSVQCGKSDGKMPSFPFRGQQYTPTPIVVAPPSQPRTTTCNRFGNSVTCNSF</sequence>
<reference evidence="2" key="1">
    <citation type="submission" date="2019-09" db="EMBL/GenBank/DDBJ databases">
        <title>Draft genome sequences of 48 bacterial type strains from the CCUG.</title>
        <authorList>
            <person name="Tunovic T."/>
            <person name="Pineiro-Iglesias B."/>
            <person name="Unosson C."/>
            <person name="Inganas E."/>
            <person name="Ohlen M."/>
            <person name="Cardew S."/>
            <person name="Jensie-Markopoulos S."/>
            <person name="Salva-Serra F."/>
            <person name="Jaen-Luchoro D."/>
            <person name="Karlsson R."/>
            <person name="Svensson-Stadler L."/>
            <person name="Chun J."/>
            <person name="Moore E."/>
        </authorList>
    </citation>
    <scope>NUCLEOTIDE SEQUENCE</scope>
    <source>
        <strain evidence="2">CCUG 50899</strain>
    </source>
</reference>
<name>A0A643F521_9HYPH</name>
<evidence type="ECO:0008006" key="3">
    <source>
        <dbReference type="Google" id="ProtNLM"/>
    </source>
</evidence>
<evidence type="ECO:0000313" key="2">
    <source>
        <dbReference type="EMBL" id="KAB0573375.1"/>
    </source>
</evidence>
<dbReference type="AlphaFoldDB" id="A0A643F521"/>
<gene>
    <name evidence="2" type="ORF">F7Q93_02470</name>
</gene>
<comment type="caution">
    <text evidence="2">The sequence shown here is derived from an EMBL/GenBank/DDBJ whole genome shotgun (WGS) entry which is preliminary data.</text>
</comment>
<proteinExistence type="predicted"/>